<dbReference type="GO" id="GO:0051539">
    <property type="term" value="F:4 iron, 4 sulfur cluster binding"/>
    <property type="evidence" value="ECO:0007669"/>
    <property type="project" value="UniProtKB-UniRule"/>
</dbReference>
<reference evidence="6 7" key="2">
    <citation type="submission" date="2019-12" db="EMBL/GenBank/DDBJ databases">
        <title>Whole-genome sequencing of Allorhizobium vitis.</title>
        <authorList>
            <person name="Gan H.M."/>
            <person name="Szegedi E."/>
            <person name="Burr T."/>
            <person name="Savka M.A."/>
        </authorList>
    </citation>
    <scope>NUCLEOTIDE SEQUENCE [LARGE SCALE GENOMIC DNA]</scope>
    <source>
        <strain evidence="4 7">CG415</strain>
        <strain evidence="3 6">CG989</strain>
    </source>
</reference>
<dbReference type="EC" id="4.7.1.1" evidence="1"/>
<dbReference type="AlphaFoldDB" id="A0A1S2DST7"/>
<dbReference type="GO" id="GO:0098848">
    <property type="term" value="F:alpha-D-ribose 1-methylphosphonate 5-phosphate C-P-lyase activity"/>
    <property type="evidence" value="ECO:0007669"/>
    <property type="project" value="UniProtKB-UniRule"/>
</dbReference>
<keyword evidence="1" id="KW-0949">S-adenosyl-L-methionine</keyword>
<reference evidence="2 5" key="1">
    <citation type="submission" date="2019-11" db="EMBL/GenBank/DDBJ databases">
        <title>Whole-genome sequencing of Allorhizobium vitis.</title>
        <authorList>
            <person name="Gan H.M."/>
            <person name="Savka M.A."/>
        </authorList>
    </citation>
    <scope>NUCLEOTIDE SEQUENCE [LARGE SCALE GENOMIC DNA]</scope>
    <source>
        <strain evidence="2 5">AB4</strain>
    </source>
</reference>
<dbReference type="InterPro" id="IPR010306">
    <property type="entry name" value="PhnJ"/>
</dbReference>
<dbReference type="EMBL" id="MBEV02000017">
    <property type="protein sequence ID" value="MUP07586.1"/>
    <property type="molecule type" value="Genomic_DNA"/>
</dbReference>
<comment type="similarity">
    <text evidence="1">Belongs to the PhnJ family.</text>
</comment>
<dbReference type="RefSeq" id="WP_062553581.1">
    <property type="nucleotide sequence ID" value="NZ_AP023271.1"/>
</dbReference>
<dbReference type="SFLD" id="SFLDG01115">
    <property type="entry name" value="Phosphonate_metabolism_(PhnJ)"/>
    <property type="match status" value="1"/>
</dbReference>
<dbReference type="EMBL" id="WPHU01000012">
    <property type="protein sequence ID" value="MVA59108.1"/>
    <property type="molecule type" value="Genomic_DNA"/>
</dbReference>
<comment type="catalytic activity">
    <reaction evidence="1">
        <text>alpha-D-ribose 1-methylphosphonate 5-phosphate + AH2 + S-adenosyl-L-methionine = alpha-D-ribose 1,2-cyclic phosphate 5-phosphate + methane + 5'-deoxyadenosine + L-methionine + A + H(+)</text>
        <dbReference type="Rhea" id="RHEA:34707"/>
        <dbReference type="ChEBI" id="CHEBI:13193"/>
        <dbReference type="ChEBI" id="CHEBI:15378"/>
        <dbReference type="ChEBI" id="CHEBI:16183"/>
        <dbReference type="ChEBI" id="CHEBI:17319"/>
        <dbReference type="ChEBI" id="CHEBI:17499"/>
        <dbReference type="ChEBI" id="CHEBI:57844"/>
        <dbReference type="ChEBI" id="CHEBI:59789"/>
        <dbReference type="ChEBI" id="CHEBI:68686"/>
        <dbReference type="ChEBI" id="CHEBI:68687"/>
        <dbReference type="EC" id="4.7.1.1"/>
    </reaction>
</comment>
<evidence type="ECO:0000256" key="1">
    <source>
        <dbReference type="PIRNR" id="PIRNR011468"/>
    </source>
</evidence>
<evidence type="ECO:0000313" key="2">
    <source>
        <dbReference type="EMBL" id="MUP07586.1"/>
    </source>
</evidence>
<keyword evidence="1" id="KW-0004">4Fe-4S</keyword>
<dbReference type="GO" id="GO:0046872">
    <property type="term" value="F:metal ion binding"/>
    <property type="evidence" value="ECO:0007669"/>
    <property type="project" value="UniProtKB-UniRule"/>
</dbReference>
<organism evidence="3 6">
    <name type="scientific">Agrobacterium vitis</name>
    <name type="common">Rhizobium vitis</name>
    <dbReference type="NCBI Taxonomy" id="373"/>
    <lineage>
        <taxon>Bacteria</taxon>
        <taxon>Pseudomonadati</taxon>
        <taxon>Pseudomonadota</taxon>
        <taxon>Alphaproteobacteria</taxon>
        <taxon>Hyphomicrobiales</taxon>
        <taxon>Rhizobiaceae</taxon>
        <taxon>Rhizobium/Agrobacterium group</taxon>
        <taxon>Agrobacterium</taxon>
    </lineage>
</organism>
<keyword evidence="1" id="KW-0411">Iron-sulfur</keyword>
<dbReference type="GO" id="GO:0019700">
    <property type="term" value="P:organic phosphonate catabolic process"/>
    <property type="evidence" value="ECO:0007669"/>
    <property type="project" value="UniProtKB-UniRule"/>
</dbReference>
<keyword evidence="1" id="KW-0479">Metal-binding</keyword>
<name>A0A1S2DST7_AGRVI</name>
<dbReference type="Proteomes" id="UP000440716">
    <property type="component" value="Unassembled WGS sequence"/>
</dbReference>
<dbReference type="Proteomes" id="UP000436692">
    <property type="component" value="Unassembled WGS sequence"/>
</dbReference>
<gene>
    <name evidence="2" type="ORF">BBI04_022600</name>
    <name evidence="4" type="ORF">GOZ88_23665</name>
    <name evidence="3" type="ORF">GOZ95_24205</name>
</gene>
<keyword evidence="1" id="KW-0408">Iron</keyword>
<dbReference type="Pfam" id="PF06007">
    <property type="entry name" value="PhnJ"/>
    <property type="match status" value="1"/>
</dbReference>
<comment type="function">
    <text evidence="1">Catalyzes the breakage of the C-P bond in alpha-D-ribose 1-methylphosphonate 5-phosphate (PRPn) forming alpha-D-ribose.</text>
</comment>
<dbReference type="Proteomes" id="UP000175993">
    <property type="component" value="Unassembled WGS sequence"/>
</dbReference>
<dbReference type="SFLD" id="SFLDF00379">
    <property type="entry name" value="Phosphonate_metabolism_(PhnJ)"/>
    <property type="match status" value="1"/>
</dbReference>
<dbReference type="SFLD" id="SFLDS00033">
    <property type="entry name" value="Radical_SAM_Phosphonate_Metabo"/>
    <property type="match status" value="1"/>
</dbReference>
<accession>A0A1S2DST7</accession>
<sequence length="281" mass="31286">MNETFGYLDEDSKRSVRRTILKALAIPGYQVPFVAPEMPIAYGWGVGGMVVTASLINEEDLLKVTDHGSDDTVNAVNIRSFFTRTAFVTTTTRTPEATLIQVRQRVPEAKLQEGQIVVYQVPRPDPLRAFVNSAKEASRMHAHADYGRVYARLFEERTGSRGAVQPGYDYPVMVEGRYLMSPSPIPKRDNASLHRSPAIQIFGAARERRLYALPPYTHVESLAFDDIPFDPGYPDDGRQCVICGCATSHLDHLLQKDDGTSEWVCSDTECCEQRSKEVAGA</sequence>
<evidence type="ECO:0000313" key="3">
    <source>
        <dbReference type="EMBL" id="MUZ60535.1"/>
    </source>
</evidence>
<protein>
    <recommendedName>
        <fullName evidence="1">Alpha-D-ribose 1-methylphosphonate 5-phosphate C-P lyase</fullName>
        <shortName evidence="1">PRPn C-P lyase</shortName>
        <ecNumber evidence="1">4.7.1.1</ecNumber>
    </recommendedName>
</protein>
<evidence type="ECO:0000313" key="5">
    <source>
        <dbReference type="Proteomes" id="UP000175993"/>
    </source>
</evidence>
<dbReference type="OrthoDB" id="9803851at2"/>
<evidence type="ECO:0000313" key="4">
    <source>
        <dbReference type="EMBL" id="MVA59108.1"/>
    </source>
</evidence>
<proteinExistence type="inferred from homology"/>
<dbReference type="PIRSF" id="PIRSF011468">
    <property type="entry name" value="PhnJ"/>
    <property type="match status" value="1"/>
</dbReference>
<dbReference type="EMBL" id="WPHM01000018">
    <property type="protein sequence ID" value="MUZ60535.1"/>
    <property type="molecule type" value="Genomic_DNA"/>
</dbReference>
<comment type="caution">
    <text evidence="3">The sequence shown here is derived from an EMBL/GenBank/DDBJ whole genome shotgun (WGS) entry which is preliminary data.</text>
</comment>
<evidence type="ECO:0000313" key="7">
    <source>
        <dbReference type="Proteomes" id="UP000440716"/>
    </source>
</evidence>
<keyword evidence="1 3" id="KW-0456">Lyase</keyword>
<evidence type="ECO:0000313" key="6">
    <source>
        <dbReference type="Proteomes" id="UP000436692"/>
    </source>
</evidence>